<organism evidence="2 3">
    <name type="scientific">Synechococcus phage ACG-2014g</name>
    <dbReference type="NCBI Taxonomy" id="1493512"/>
    <lineage>
        <taxon>Viruses</taxon>
        <taxon>Duplodnaviria</taxon>
        <taxon>Heunggongvirae</taxon>
        <taxon>Uroviricota</taxon>
        <taxon>Caudoviricetes</taxon>
        <taxon>Pantevenvirales</taxon>
        <taxon>Kyanoviridae</taxon>
        <taxon>Macariavirus</taxon>
        <taxon>Macariavirus tuscon14g</taxon>
    </lineage>
</organism>
<dbReference type="OrthoDB" id="25105at10239"/>
<dbReference type="GeneID" id="24171767"/>
<proteinExistence type="predicted"/>
<gene>
    <name evidence="2" type="ORF">Syn7803US105_137</name>
</gene>
<evidence type="ECO:0000313" key="2">
    <source>
        <dbReference type="EMBL" id="AIX24481.1"/>
    </source>
</evidence>
<evidence type="ECO:0000259" key="1">
    <source>
        <dbReference type="SMART" id="SM00507"/>
    </source>
</evidence>
<dbReference type="SMART" id="SM00507">
    <property type="entry name" value="HNHc"/>
    <property type="match status" value="1"/>
</dbReference>
<name>A0A0E3FC57_9CAUD</name>
<feature type="domain" description="HNH nuclease" evidence="1">
    <location>
        <begin position="40"/>
        <end position="106"/>
    </location>
</feature>
<dbReference type="EMBL" id="KJ019071">
    <property type="protein sequence ID" value="AIX24481.1"/>
    <property type="molecule type" value="Genomic_DNA"/>
</dbReference>
<reference evidence="2 3" key="1">
    <citation type="submission" date="2013-12" db="EMBL/GenBank/DDBJ databases">
        <title>Ecological redundancy of diverse viral populations within a natural community.</title>
        <authorList>
            <person name="Gregory A.C."/>
            <person name="LaButti K."/>
            <person name="Copeland A."/>
            <person name="Woyke T."/>
            <person name="Sullivan M.B."/>
        </authorList>
    </citation>
    <scope>NUCLEOTIDE SEQUENCE [LARGE SCALE GENOMIC DNA]</scope>
    <source>
        <strain evidence="2">Syn7803US105</strain>
    </source>
</reference>
<keyword evidence="3" id="KW-1185">Reference proteome</keyword>
<dbReference type="KEGG" id="vg:24171767"/>
<dbReference type="Proteomes" id="UP000033010">
    <property type="component" value="Segment"/>
</dbReference>
<sequence length="154" mass="18366">MSYRKYSLRATKTQVVENPTPKQQKKKQQDRNRYLSNKEYTYREIERRGGCQFCHAILSWVVYEWHHIDDDDETRAVISELVNRSTTKRIDYELSKCVCLCPTCHTTFHQDLMCMLDHRYRPDIASCTHVDGEFFDPDQFKPVQINPLEKLLTT</sequence>
<dbReference type="InterPro" id="IPR003615">
    <property type="entry name" value="HNH_nuc"/>
</dbReference>
<accession>A0A0E3FC57</accession>
<evidence type="ECO:0000313" key="3">
    <source>
        <dbReference type="Proteomes" id="UP000033010"/>
    </source>
</evidence>
<protein>
    <recommendedName>
        <fullName evidence="1">HNH nuclease domain-containing protein</fullName>
    </recommendedName>
</protein>
<dbReference type="RefSeq" id="YP_009133697.1">
    <property type="nucleotide sequence ID" value="NC_026924.1"/>
</dbReference>